<keyword evidence="10" id="KW-1185">Reference proteome</keyword>
<evidence type="ECO:0000259" key="8">
    <source>
        <dbReference type="Pfam" id="PF01850"/>
    </source>
</evidence>
<comment type="similarity">
    <text evidence="7">Belongs to the PINc/VapC protein family.</text>
</comment>
<evidence type="ECO:0000313" key="9">
    <source>
        <dbReference type="EMBL" id="MBB5493101.1"/>
    </source>
</evidence>
<dbReference type="PANTHER" id="PTHR33653">
    <property type="entry name" value="RIBONUCLEASE VAPC2"/>
    <property type="match status" value="1"/>
</dbReference>
<evidence type="ECO:0000256" key="2">
    <source>
        <dbReference type="ARBA" id="ARBA00022649"/>
    </source>
</evidence>
<dbReference type="AlphaFoldDB" id="A0A840WJD8"/>
<keyword evidence="2" id="KW-1277">Toxin-antitoxin system</keyword>
<sequence>MTTVEVGRSCLESAKSMSPSTLVDTNVLLDVFTRDPTWAGWSEQALAEAADQGPLVINPIIYAEVSVGFDRIEELDLELAGDFVRSDLPWEAAFLAGKCHLRYRKQGGTKHAPLPDFYIGAHAAIEGHQLLTRDARRFRTYFPSVKLISPN</sequence>
<comment type="caution">
    <text evidence="9">The sequence shown here is derived from an EMBL/GenBank/DDBJ whole genome shotgun (WGS) entry which is preliminary data.</text>
</comment>
<dbReference type="GO" id="GO:0046872">
    <property type="term" value="F:metal ion binding"/>
    <property type="evidence" value="ECO:0007669"/>
    <property type="project" value="UniProtKB-KW"/>
</dbReference>
<proteinExistence type="inferred from homology"/>
<evidence type="ECO:0000256" key="1">
    <source>
        <dbReference type="ARBA" id="ARBA00001946"/>
    </source>
</evidence>
<evidence type="ECO:0000256" key="4">
    <source>
        <dbReference type="ARBA" id="ARBA00022723"/>
    </source>
</evidence>
<comment type="cofactor">
    <cofactor evidence="1">
        <name>Mg(2+)</name>
        <dbReference type="ChEBI" id="CHEBI:18420"/>
    </cofactor>
</comment>
<accession>A0A840WJD8</accession>
<keyword evidence="6" id="KW-0460">Magnesium</keyword>
<evidence type="ECO:0000256" key="3">
    <source>
        <dbReference type="ARBA" id="ARBA00022722"/>
    </source>
</evidence>
<evidence type="ECO:0000256" key="5">
    <source>
        <dbReference type="ARBA" id="ARBA00022801"/>
    </source>
</evidence>
<keyword evidence="5" id="KW-0378">Hydrolase</keyword>
<reference evidence="9 10" key="1">
    <citation type="submission" date="2020-08" db="EMBL/GenBank/DDBJ databases">
        <title>Sequencing the genomes of 1000 actinobacteria strains.</title>
        <authorList>
            <person name="Klenk H.-P."/>
        </authorList>
    </citation>
    <scope>NUCLEOTIDE SEQUENCE [LARGE SCALE GENOMIC DNA]</scope>
    <source>
        <strain evidence="9 10">DSM 44598</strain>
    </source>
</reference>
<name>A0A840WJD8_9ACTN</name>
<evidence type="ECO:0000256" key="6">
    <source>
        <dbReference type="ARBA" id="ARBA00022842"/>
    </source>
</evidence>
<dbReference type="SUPFAM" id="SSF88723">
    <property type="entry name" value="PIN domain-like"/>
    <property type="match status" value="1"/>
</dbReference>
<dbReference type="EMBL" id="JACHDO010000001">
    <property type="protein sequence ID" value="MBB5493101.1"/>
    <property type="molecule type" value="Genomic_DNA"/>
</dbReference>
<dbReference type="Gene3D" id="3.40.50.1010">
    <property type="entry name" value="5'-nuclease"/>
    <property type="match status" value="1"/>
</dbReference>
<keyword evidence="3" id="KW-0540">Nuclease</keyword>
<dbReference type="InterPro" id="IPR002716">
    <property type="entry name" value="PIN_dom"/>
</dbReference>
<gene>
    <name evidence="9" type="ORF">HNR07_004238</name>
</gene>
<keyword evidence="4" id="KW-0479">Metal-binding</keyword>
<evidence type="ECO:0000313" key="10">
    <source>
        <dbReference type="Proteomes" id="UP000579647"/>
    </source>
</evidence>
<dbReference type="RefSeq" id="WP_221318888.1">
    <property type="nucleotide sequence ID" value="NZ_BAAAKM010000066.1"/>
</dbReference>
<organism evidence="9 10">
    <name type="scientific">Nocardiopsis metallicus</name>
    <dbReference type="NCBI Taxonomy" id="179819"/>
    <lineage>
        <taxon>Bacteria</taxon>
        <taxon>Bacillati</taxon>
        <taxon>Actinomycetota</taxon>
        <taxon>Actinomycetes</taxon>
        <taxon>Streptosporangiales</taxon>
        <taxon>Nocardiopsidaceae</taxon>
        <taxon>Nocardiopsis</taxon>
    </lineage>
</organism>
<dbReference type="InterPro" id="IPR050556">
    <property type="entry name" value="Type_II_TA_system_RNase"/>
</dbReference>
<dbReference type="GO" id="GO:0016787">
    <property type="term" value="F:hydrolase activity"/>
    <property type="evidence" value="ECO:0007669"/>
    <property type="project" value="UniProtKB-KW"/>
</dbReference>
<dbReference type="PANTHER" id="PTHR33653:SF1">
    <property type="entry name" value="RIBONUCLEASE VAPC2"/>
    <property type="match status" value="1"/>
</dbReference>
<feature type="domain" description="PIN" evidence="8">
    <location>
        <begin position="22"/>
        <end position="139"/>
    </location>
</feature>
<dbReference type="Proteomes" id="UP000579647">
    <property type="component" value="Unassembled WGS sequence"/>
</dbReference>
<protein>
    <recommendedName>
        <fullName evidence="8">PIN domain-containing protein</fullName>
    </recommendedName>
</protein>
<dbReference type="Pfam" id="PF01850">
    <property type="entry name" value="PIN"/>
    <property type="match status" value="1"/>
</dbReference>
<evidence type="ECO:0000256" key="7">
    <source>
        <dbReference type="ARBA" id="ARBA00038093"/>
    </source>
</evidence>
<dbReference type="GO" id="GO:0004518">
    <property type="term" value="F:nuclease activity"/>
    <property type="evidence" value="ECO:0007669"/>
    <property type="project" value="UniProtKB-KW"/>
</dbReference>
<dbReference type="InterPro" id="IPR029060">
    <property type="entry name" value="PIN-like_dom_sf"/>
</dbReference>